<dbReference type="CDD" id="cd00090">
    <property type="entry name" value="HTH_ARSR"/>
    <property type="match status" value="1"/>
</dbReference>
<dbReference type="AlphaFoldDB" id="A0A480AJJ1"/>
<dbReference type="PROSITE" id="PS00519">
    <property type="entry name" value="HTH_ASNC_1"/>
    <property type="match status" value="1"/>
</dbReference>
<sequence length="192" mass="20854">MPIRDKKPMPARPTAAAASADATARPNGDQLDRYDIAILGELQRDARLSNAELATRIGLSAAPTWRRVKWLEAQGIITGYRAEIDRRKIGLGALAFVRVDAERNNAEATQALEDAIRALPEVVSCHYISGAGTFELQVLTTDLDAYSRWAMDTLFKLPNVKDIHTSFSLGEVKSGAALPLGHLRAPGRLPPA</sequence>
<dbReference type="Gene3D" id="1.10.10.10">
    <property type="entry name" value="Winged helix-like DNA-binding domain superfamily/Winged helix DNA-binding domain"/>
    <property type="match status" value="1"/>
</dbReference>
<dbReference type="InterPro" id="IPR011991">
    <property type="entry name" value="ArsR-like_HTH"/>
</dbReference>
<dbReference type="InterPro" id="IPR036388">
    <property type="entry name" value="WH-like_DNA-bd_sf"/>
</dbReference>
<comment type="caution">
    <text evidence="6">The sequence shown here is derived from an EMBL/GenBank/DDBJ whole genome shotgun (WGS) entry which is preliminary data.</text>
</comment>
<feature type="compositionally biased region" description="Low complexity" evidence="4">
    <location>
        <begin position="12"/>
        <end position="26"/>
    </location>
</feature>
<dbReference type="SUPFAM" id="SSF54909">
    <property type="entry name" value="Dimeric alpha+beta barrel"/>
    <property type="match status" value="1"/>
</dbReference>
<keyword evidence="2" id="KW-0238">DNA-binding</keyword>
<feature type="region of interest" description="Disordered" evidence="4">
    <location>
        <begin position="1"/>
        <end position="26"/>
    </location>
</feature>
<dbReference type="GO" id="GO:0005829">
    <property type="term" value="C:cytosol"/>
    <property type="evidence" value="ECO:0007669"/>
    <property type="project" value="TreeGrafter"/>
</dbReference>
<dbReference type="InterPro" id="IPR019887">
    <property type="entry name" value="Tscrpt_reg_AsnC/Lrp_C"/>
</dbReference>
<organism evidence="6 7">
    <name type="scientific">Pseudaquabacterium pictum</name>
    <dbReference type="NCBI Taxonomy" id="2315236"/>
    <lineage>
        <taxon>Bacteria</taxon>
        <taxon>Pseudomonadati</taxon>
        <taxon>Pseudomonadota</taxon>
        <taxon>Betaproteobacteria</taxon>
        <taxon>Burkholderiales</taxon>
        <taxon>Sphaerotilaceae</taxon>
        <taxon>Pseudaquabacterium</taxon>
    </lineage>
</organism>
<dbReference type="GO" id="GO:0006355">
    <property type="term" value="P:regulation of DNA-templated transcription"/>
    <property type="evidence" value="ECO:0007669"/>
    <property type="project" value="UniProtKB-ARBA"/>
</dbReference>
<dbReference type="InterPro" id="IPR011008">
    <property type="entry name" value="Dimeric_a/b-barrel"/>
</dbReference>
<keyword evidence="3" id="KW-0804">Transcription</keyword>
<dbReference type="InterPro" id="IPR036390">
    <property type="entry name" value="WH_DNA-bd_sf"/>
</dbReference>
<gene>
    <name evidence="6" type="ORF">AQPW35_02670</name>
</gene>
<accession>A0A480AJJ1</accession>
<evidence type="ECO:0000259" key="5">
    <source>
        <dbReference type="PROSITE" id="PS50956"/>
    </source>
</evidence>
<dbReference type="InterPro" id="IPR019885">
    <property type="entry name" value="Tscrpt_reg_HTH_AsnC-type_CS"/>
</dbReference>
<dbReference type="GO" id="GO:0043200">
    <property type="term" value="P:response to amino acid"/>
    <property type="evidence" value="ECO:0007669"/>
    <property type="project" value="TreeGrafter"/>
</dbReference>
<dbReference type="Pfam" id="PF01037">
    <property type="entry name" value="AsnC_trans_reg"/>
    <property type="match status" value="1"/>
</dbReference>
<keyword evidence="7" id="KW-1185">Reference proteome</keyword>
<reference evidence="7" key="1">
    <citation type="submission" date="2019-03" db="EMBL/GenBank/DDBJ databases">
        <title>Aquabacterium pictum sp.nov., the first bacteriochlorophyll a-containing freshwater bacterium in the genus Aquabacterium of the class Betaproteobacteria.</title>
        <authorList>
            <person name="Hirose S."/>
            <person name="Tank M."/>
            <person name="Hara E."/>
            <person name="Tamaki H."/>
            <person name="Takaichi S."/>
            <person name="Haruta S."/>
            <person name="Hanada S."/>
        </authorList>
    </citation>
    <scope>NUCLEOTIDE SEQUENCE [LARGE SCALE GENOMIC DNA]</scope>
    <source>
        <strain evidence="7">W35</strain>
    </source>
</reference>
<name>A0A480AJJ1_9BURK</name>
<dbReference type="Gene3D" id="3.30.70.920">
    <property type="match status" value="1"/>
</dbReference>
<dbReference type="Pfam" id="PF13412">
    <property type="entry name" value="HTH_24"/>
    <property type="match status" value="1"/>
</dbReference>
<dbReference type="InterPro" id="IPR000485">
    <property type="entry name" value="AsnC-type_HTH_dom"/>
</dbReference>
<evidence type="ECO:0000313" key="6">
    <source>
        <dbReference type="EMBL" id="GCL61186.1"/>
    </source>
</evidence>
<dbReference type="SUPFAM" id="SSF46785">
    <property type="entry name" value="Winged helix' DNA-binding domain"/>
    <property type="match status" value="1"/>
</dbReference>
<feature type="domain" description="HTH asnC-type" evidence="5">
    <location>
        <begin position="31"/>
        <end position="92"/>
    </location>
</feature>
<dbReference type="Proteomes" id="UP000301751">
    <property type="component" value="Unassembled WGS sequence"/>
</dbReference>
<dbReference type="OrthoDB" id="8526125at2"/>
<dbReference type="PROSITE" id="PS50956">
    <property type="entry name" value="HTH_ASNC_2"/>
    <property type="match status" value="1"/>
</dbReference>
<proteinExistence type="predicted"/>
<dbReference type="PANTHER" id="PTHR30154:SF34">
    <property type="entry name" value="TRANSCRIPTIONAL REGULATOR AZLB"/>
    <property type="match status" value="1"/>
</dbReference>
<dbReference type="EMBL" id="BJCL01000001">
    <property type="protein sequence ID" value="GCL61186.1"/>
    <property type="molecule type" value="Genomic_DNA"/>
</dbReference>
<dbReference type="InterPro" id="IPR019888">
    <property type="entry name" value="Tscrpt_reg_AsnC-like"/>
</dbReference>
<dbReference type="RefSeq" id="WP_137730959.1">
    <property type="nucleotide sequence ID" value="NZ_BJCL01000001.1"/>
</dbReference>
<protein>
    <submittedName>
        <fullName evidence="6">Transcriptional regulator</fullName>
    </submittedName>
</protein>
<dbReference type="PRINTS" id="PR00033">
    <property type="entry name" value="HTHASNC"/>
</dbReference>
<evidence type="ECO:0000313" key="7">
    <source>
        <dbReference type="Proteomes" id="UP000301751"/>
    </source>
</evidence>
<evidence type="ECO:0000256" key="2">
    <source>
        <dbReference type="ARBA" id="ARBA00023125"/>
    </source>
</evidence>
<dbReference type="GO" id="GO:0043565">
    <property type="term" value="F:sequence-specific DNA binding"/>
    <property type="evidence" value="ECO:0007669"/>
    <property type="project" value="InterPro"/>
</dbReference>
<evidence type="ECO:0000256" key="1">
    <source>
        <dbReference type="ARBA" id="ARBA00023015"/>
    </source>
</evidence>
<evidence type="ECO:0000256" key="3">
    <source>
        <dbReference type="ARBA" id="ARBA00023163"/>
    </source>
</evidence>
<dbReference type="SMART" id="SM00344">
    <property type="entry name" value="HTH_ASNC"/>
    <property type="match status" value="1"/>
</dbReference>
<evidence type="ECO:0000256" key="4">
    <source>
        <dbReference type="SAM" id="MobiDB-lite"/>
    </source>
</evidence>
<dbReference type="PANTHER" id="PTHR30154">
    <property type="entry name" value="LEUCINE-RESPONSIVE REGULATORY PROTEIN"/>
    <property type="match status" value="1"/>
</dbReference>
<keyword evidence="1" id="KW-0805">Transcription regulation</keyword>